<reference evidence="3" key="1">
    <citation type="journal article" date="2013" name="Science">
        <title>The Amborella genome and the evolution of flowering plants.</title>
        <authorList>
            <consortium name="Amborella Genome Project"/>
        </authorList>
    </citation>
    <scope>NUCLEOTIDE SEQUENCE [LARGE SCALE GENOMIC DNA]</scope>
</reference>
<organism evidence="2 3">
    <name type="scientific">Amborella trichopoda</name>
    <dbReference type="NCBI Taxonomy" id="13333"/>
    <lineage>
        <taxon>Eukaryota</taxon>
        <taxon>Viridiplantae</taxon>
        <taxon>Streptophyta</taxon>
        <taxon>Embryophyta</taxon>
        <taxon>Tracheophyta</taxon>
        <taxon>Spermatophyta</taxon>
        <taxon>Magnoliopsida</taxon>
        <taxon>Amborellales</taxon>
        <taxon>Amborellaceae</taxon>
        <taxon>Amborella</taxon>
    </lineage>
</organism>
<gene>
    <name evidence="2" type="ORF">AMTR_s00118p00059540</name>
</gene>
<evidence type="ECO:0000256" key="1">
    <source>
        <dbReference type="SAM" id="MobiDB-lite"/>
    </source>
</evidence>
<keyword evidence="3" id="KW-1185">Reference proteome</keyword>
<dbReference type="Gramene" id="ERM97826">
    <property type="protein sequence ID" value="ERM97826"/>
    <property type="gene ID" value="AMTR_s00118p00059540"/>
</dbReference>
<protein>
    <submittedName>
        <fullName evidence="2">Uncharacterized protein</fullName>
    </submittedName>
</protein>
<accession>W1NNZ0</accession>
<dbReference type="EMBL" id="KI395787">
    <property type="protein sequence ID" value="ERM97826.1"/>
    <property type="molecule type" value="Genomic_DNA"/>
</dbReference>
<evidence type="ECO:0000313" key="2">
    <source>
        <dbReference type="EMBL" id="ERM97826.1"/>
    </source>
</evidence>
<dbReference type="Proteomes" id="UP000017836">
    <property type="component" value="Unassembled WGS sequence"/>
</dbReference>
<feature type="region of interest" description="Disordered" evidence="1">
    <location>
        <begin position="1"/>
        <end position="30"/>
    </location>
</feature>
<sequence>MEGELPQKARMVGEPKRGDLKDVLPQRSPHMREVDHEALFEPRAKATTLGHCKMEPSKARNRLEKASEGWQGQTKFALRLLGGGGQPEGTQMGITR</sequence>
<proteinExistence type="predicted"/>
<name>W1NNZ0_AMBTC</name>
<dbReference type="AlphaFoldDB" id="W1NNZ0"/>
<dbReference type="HOGENOM" id="CLU_2362554_0_0_1"/>
<evidence type="ECO:0000313" key="3">
    <source>
        <dbReference type="Proteomes" id="UP000017836"/>
    </source>
</evidence>